<dbReference type="EC" id="5.6.2.3" evidence="17"/>
<evidence type="ECO:0000313" key="25">
    <source>
        <dbReference type="Proteomes" id="UP001590950"/>
    </source>
</evidence>
<dbReference type="CDD" id="cd18788">
    <property type="entry name" value="SF2_C_XPD"/>
    <property type="match status" value="1"/>
</dbReference>
<evidence type="ECO:0000256" key="2">
    <source>
        <dbReference type="ARBA" id="ARBA00004123"/>
    </source>
</evidence>
<keyword evidence="10" id="KW-0067">ATP-binding</keyword>
<keyword evidence="15" id="KW-0131">Cell cycle</keyword>
<evidence type="ECO:0000256" key="17">
    <source>
        <dbReference type="ARBA" id="ARBA00044969"/>
    </source>
</evidence>
<comment type="similarity">
    <text evidence="3">Belongs to the DEAD box helicase family. DEAH subfamily. DDX11/CHL1 sub-subfamily.</text>
</comment>
<feature type="compositionally biased region" description="Basic and acidic residues" evidence="22">
    <location>
        <begin position="129"/>
        <end position="150"/>
    </location>
</feature>
<dbReference type="PANTHER" id="PTHR11472">
    <property type="entry name" value="DNA REPAIR DEAD HELICASE RAD3/XP-D SUBFAMILY MEMBER"/>
    <property type="match status" value="1"/>
</dbReference>
<evidence type="ECO:0000256" key="14">
    <source>
        <dbReference type="ARBA" id="ARBA00023242"/>
    </source>
</evidence>
<evidence type="ECO:0000256" key="10">
    <source>
        <dbReference type="ARBA" id="ARBA00022840"/>
    </source>
</evidence>
<accession>A0ABR4AJ84</accession>
<evidence type="ECO:0000256" key="12">
    <source>
        <dbReference type="ARBA" id="ARBA00023014"/>
    </source>
</evidence>
<feature type="domain" description="Helicase ATP-binding" evidence="23">
    <location>
        <begin position="22"/>
        <end position="448"/>
    </location>
</feature>
<dbReference type="Proteomes" id="UP001590950">
    <property type="component" value="Unassembled WGS sequence"/>
</dbReference>
<feature type="region of interest" description="Disordered" evidence="22">
    <location>
        <begin position="129"/>
        <end position="159"/>
    </location>
</feature>
<proteinExistence type="inferred from homology"/>
<dbReference type="InterPro" id="IPR045028">
    <property type="entry name" value="DinG/Rad3-like"/>
</dbReference>
<keyword evidence="8" id="KW-0378">Hydrolase</keyword>
<evidence type="ECO:0000256" key="6">
    <source>
        <dbReference type="ARBA" id="ARBA00022723"/>
    </source>
</evidence>
<dbReference type="EMBL" id="JBEFKJ010000006">
    <property type="protein sequence ID" value="KAL2045566.1"/>
    <property type="molecule type" value="Genomic_DNA"/>
</dbReference>
<keyword evidence="6" id="KW-0479">Metal-binding</keyword>
<evidence type="ECO:0000256" key="22">
    <source>
        <dbReference type="SAM" id="MobiDB-lite"/>
    </source>
</evidence>
<evidence type="ECO:0000256" key="19">
    <source>
        <dbReference type="ARBA" id="ARBA00045008"/>
    </source>
</evidence>
<dbReference type="InterPro" id="IPR027417">
    <property type="entry name" value="P-loop_NTPase"/>
</dbReference>
<dbReference type="NCBIfam" id="TIGR00604">
    <property type="entry name" value="rad3"/>
    <property type="match status" value="1"/>
</dbReference>
<reference evidence="24 25" key="1">
    <citation type="submission" date="2024-09" db="EMBL/GenBank/DDBJ databases">
        <title>Rethinking Asexuality: The Enigmatic Case of Functional Sexual Genes in Lepraria (Stereocaulaceae).</title>
        <authorList>
            <person name="Doellman M."/>
            <person name="Sun Y."/>
            <person name="Barcenas-Pena A."/>
            <person name="Lumbsch H.T."/>
            <person name="Grewe F."/>
        </authorList>
    </citation>
    <scope>NUCLEOTIDE SEQUENCE [LARGE SCALE GENOMIC DNA]</scope>
    <source>
        <strain evidence="24 25">Mercado 3170</strain>
    </source>
</reference>
<dbReference type="PROSITE" id="PS00690">
    <property type="entry name" value="DEAH_ATP_HELICASE"/>
    <property type="match status" value="1"/>
</dbReference>
<evidence type="ECO:0000256" key="16">
    <source>
        <dbReference type="ARBA" id="ARBA00029709"/>
    </source>
</evidence>
<dbReference type="Gene3D" id="3.40.50.300">
    <property type="entry name" value="P-loop containing nucleotide triphosphate hydrolases"/>
    <property type="match status" value="3"/>
</dbReference>
<comment type="function">
    <text evidence="20">ATP-dependent DNA helicase important for chromosome transmission and normal cell cycle progression in G(2)/M. May have a role in changing DNA topology to allow the loading of proteins involved in maintaining sister chromatid cohesion in the vicinity of the centromeres. Has a specific role in chromosome segregation during meiosis II.</text>
</comment>
<keyword evidence="13" id="KW-0413">Isomerase</keyword>
<dbReference type="SUPFAM" id="SSF52540">
    <property type="entry name" value="P-loop containing nucleoside triphosphate hydrolases"/>
    <property type="match status" value="1"/>
</dbReference>
<dbReference type="PANTHER" id="PTHR11472:SF41">
    <property type="entry name" value="ATP-DEPENDENT DNA HELICASE DDX11-RELATED"/>
    <property type="match status" value="1"/>
</dbReference>
<dbReference type="InterPro" id="IPR002464">
    <property type="entry name" value="DNA/RNA_helicase_DEAH_CS"/>
</dbReference>
<evidence type="ECO:0000256" key="15">
    <source>
        <dbReference type="ARBA" id="ARBA00023306"/>
    </source>
</evidence>
<dbReference type="InterPro" id="IPR006554">
    <property type="entry name" value="Helicase-like_DEXD_c2"/>
</dbReference>
<dbReference type="InterPro" id="IPR006555">
    <property type="entry name" value="ATP-dep_Helicase_C"/>
</dbReference>
<dbReference type="SMART" id="SM00488">
    <property type="entry name" value="DEXDc2"/>
    <property type="match status" value="1"/>
</dbReference>
<evidence type="ECO:0000256" key="11">
    <source>
        <dbReference type="ARBA" id="ARBA00023004"/>
    </source>
</evidence>
<evidence type="ECO:0000256" key="4">
    <source>
        <dbReference type="ARBA" id="ARBA00016387"/>
    </source>
</evidence>
<dbReference type="PROSITE" id="PS51193">
    <property type="entry name" value="HELICASE_ATP_BIND_2"/>
    <property type="match status" value="1"/>
</dbReference>
<name>A0ABR4AJ84_9LECA</name>
<keyword evidence="25" id="KW-1185">Reference proteome</keyword>
<keyword evidence="7" id="KW-0547">Nucleotide-binding</keyword>
<comment type="cofactor">
    <cofactor evidence="1">
        <name>[4Fe-4S] cluster</name>
        <dbReference type="ChEBI" id="CHEBI:49883"/>
    </cofactor>
</comment>
<evidence type="ECO:0000259" key="23">
    <source>
        <dbReference type="PROSITE" id="PS51193"/>
    </source>
</evidence>
<dbReference type="InterPro" id="IPR010614">
    <property type="entry name" value="RAD3-like_helicase_DEAD"/>
</dbReference>
<evidence type="ECO:0000256" key="7">
    <source>
        <dbReference type="ARBA" id="ARBA00022741"/>
    </source>
</evidence>
<keyword evidence="12" id="KW-0411">Iron-sulfur</keyword>
<sequence>MSQIIPRRYSSSLETLSVMETTTRDFHHPYNPYDIQIELMNAIYDCIVKGKVGIFESPTGTGKSLSLICSSLTWLRGAQDDALNNQATAEVDEGEPSWVAEHAQKEKRSAVIEQKSKVEARLRQIRAKELQQKQHYENGEPKTKRMRPDESSQTLERDDEAQFELDEYNSDDECMKVKATSHLPADRGLSSTSLQLMQKLGLASKLSAETEELLPTDELKVFYCSRTHSQLTQFIQEVRRVDLPPSSWMTEHENGLPNDPDRRSVVKHVPLGSRKNLCINSKVSKLDSTPAMNERCLELQQPDTPKDKKCPFVPNKENETLVNEFRDHALAKVRDIEDLGSLGKKLGICPYYASRALIKPSEIVTLPYPLLLQKSAREALNLSLKGHVVIIDEAHNLMDTISNIHSASVTQAQLKRCRAQLGVYLQRFRNKLKGKNRIYVAQMIRLVDSVSGSLDRIALEDISIDGIVDVSSLMAGKGVDQINLYKLMHYLQESKLARKVDGYINYAEGQNSRAETKAGTTSHALKMPVLTHVQSFFQTLTNPAAEGRFFYEKDENKDLALRYMLLDPTHQFKEIVEDARAVILAGGTMSPMDDYVRHLFAYIDPAQIQTFSCGHIIPKENLIALPVVRGPGGVEFNFTYDKRNSLAVIEALGNCLIQLSDSIPDGLVVFFPSYAYLDHLVFRWQSKNPSTGINSLWDRLMQRKPVFRESKTTTGADDVLNQYSQAIAAGSGGLLLAVIGGKMSEGINFSDALGRGVVVVGLPFPNIQSAQWKAKVEYVEKSVTERGGSREEGKALAREFYENACMRAVNQSIGRAIRHRGDYASILLLDGRYKTPRIEGKLPGWIKQGMPKGSEHSDFRDIIGRVRLFFESKENSLTSKR</sequence>
<keyword evidence="14" id="KW-0539">Nucleus</keyword>
<dbReference type="InterPro" id="IPR013020">
    <property type="entry name" value="Rad3/Chl1-like"/>
</dbReference>
<comment type="caution">
    <text evidence="24">The sequence shown here is derived from an EMBL/GenBank/DDBJ whole genome shotgun (WGS) entry which is preliminary data.</text>
</comment>
<evidence type="ECO:0000256" key="20">
    <source>
        <dbReference type="ARBA" id="ARBA00045702"/>
    </source>
</evidence>
<keyword evidence="9" id="KW-0347">Helicase</keyword>
<evidence type="ECO:0000313" key="24">
    <source>
        <dbReference type="EMBL" id="KAL2045566.1"/>
    </source>
</evidence>
<protein>
    <recommendedName>
        <fullName evidence="5">ATP-dependent DNA helicase CHL1</fullName>
        <ecNumber evidence="17">5.6.2.3</ecNumber>
    </recommendedName>
    <alternativeName>
        <fullName evidence="4">ATP-dependent DNA helicase chl1</fullName>
    </alternativeName>
    <alternativeName>
        <fullName evidence="16">Chromosome loss protein 1</fullName>
    </alternativeName>
    <alternativeName>
        <fullName evidence="18 19">DNA 5'-3' helicase CHL1</fullName>
    </alternativeName>
</protein>
<gene>
    <name evidence="24" type="ORF">N7G274_001994</name>
</gene>
<evidence type="ECO:0000256" key="9">
    <source>
        <dbReference type="ARBA" id="ARBA00022806"/>
    </source>
</evidence>
<comment type="subcellular location">
    <subcellularLocation>
        <location evidence="2">Nucleus</location>
    </subcellularLocation>
</comment>
<evidence type="ECO:0000256" key="13">
    <source>
        <dbReference type="ARBA" id="ARBA00023235"/>
    </source>
</evidence>
<evidence type="ECO:0000256" key="8">
    <source>
        <dbReference type="ARBA" id="ARBA00022801"/>
    </source>
</evidence>
<organism evidence="24 25">
    <name type="scientific">Stereocaulon virgatum</name>
    <dbReference type="NCBI Taxonomy" id="373712"/>
    <lineage>
        <taxon>Eukaryota</taxon>
        <taxon>Fungi</taxon>
        <taxon>Dikarya</taxon>
        <taxon>Ascomycota</taxon>
        <taxon>Pezizomycotina</taxon>
        <taxon>Lecanoromycetes</taxon>
        <taxon>OSLEUM clade</taxon>
        <taxon>Lecanoromycetidae</taxon>
        <taxon>Lecanorales</taxon>
        <taxon>Lecanorineae</taxon>
        <taxon>Stereocaulaceae</taxon>
        <taxon>Stereocaulon</taxon>
    </lineage>
</organism>
<evidence type="ECO:0000256" key="5">
    <source>
        <dbReference type="ARBA" id="ARBA00017386"/>
    </source>
</evidence>
<dbReference type="InterPro" id="IPR014013">
    <property type="entry name" value="Helic_SF1/SF2_ATP-bd_DinG/Rad3"/>
</dbReference>
<keyword evidence="11" id="KW-0408">Iron</keyword>
<dbReference type="SMART" id="SM00491">
    <property type="entry name" value="HELICc2"/>
    <property type="match status" value="1"/>
</dbReference>
<dbReference type="Pfam" id="PF13307">
    <property type="entry name" value="Helicase_C_2"/>
    <property type="match status" value="1"/>
</dbReference>
<evidence type="ECO:0000256" key="18">
    <source>
        <dbReference type="ARBA" id="ARBA00044998"/>
    </source>
</evidence>
<evidence type="ECO:0000256" key="1">
    <source>
        <dbReference type="ARBA" id="ARBA00001966"/>
    </source>
</evidence>
<evidence type="ECO:0000256" key="21">
    <source>
        <dbReference type="ARBA" id="ARBA00048954"/>
    </source>
</evidence>
<evidence type="ECO:0000256" key="3">
    <source>
        <dbReference type="ARBA" id="ARBA00008435"/>
    </source>
</evidence>
<comment type="catalytic activity">
    <reaction evidence="21">
        <text>ATP + H2O = ADP + phosphate + H(+)</text>
        <dbReference type="Rhea" id="RHEA:13065"/>
        <dbReference type="ChEBI" id="CHEBI:15377"/>
        <dbReference type="ChEBI" id="CHEBI:15378"/>
        <dbReference type="ChEBI" id="CHEBI:30616"/>
        <dbReference type="ChEBI" id="CHEBI:43474"/>
        <dbReference type="ChEBI" id="CHEBI:456216"/>
        <dbReference type="EC" id="5.6.2.3"/>
    </reaction>
</comment>
<dbReference type="Pfam" id="PF06733">
    <property type="entry name" value="DEAD_2"/>
    <property type="match status" value="1"/>
</dbReference>